<evidence type="ECO:0000313" key="1">
    <source>
        <dbReference type="EMBL" id="GAI78665.1"/>
    </source>
</evidence>
<dbReference type="EMBL" id="BARW01010633">
    <property type="protein sequence ID" value="GAI78665.1"/>
    <property type="molecule type" value="Genomic_DNA"/>
</dbReference>
<dbReference type="AlphaFoldDB" id="X1STI9"/>
<sequence length="63" mass="6697">MAWIKAGSAIATAEPGLLTGWVETDRAVATAEPGLAEGWVKADSQTKLVNPPGIPEEEPFPWH</sequence>
<gene>
    <name evidence="1" type="ORF">S12H4_20853</name>
</gene>
<organism evidence="1">
    <name type="scientific">marine sediment metagenome</name>
    <dbReference type="NCBI Taxonomy" id="412755"/>
    <lineage>
        <taxon>unclassified sequences</taxon>
        <taxon>metagenomes</taxon>
        <taxon>ecological metagenomes</taxon>
    </lineage>
</organism>
<accession>X1STI9</accession>
<name>X1STI9_9ZZZZ</name>
<reference evidence="1" key="1">
    <citation type="journal article" date="2014" name="Front. Microbiol.">
        <title>High frequency of phylogenetically diverse reductive dehalogenase-homologous genes in deep subseafloor sedimentary metagenomes.</title>
        <authorList>
            <person name="Kawai M."/>
            <person name="Futagami T."/>
            <person name="Toyoda A."/>
            <person name="Takaki Y."/>
            <person name="Nishi S."/>
            <person name="Hori S."/>
            <person name="Arai W."/>
            <person name="Tsubouchi T."/>
            <person name="Morono Y."/>
            <person name="Uchiyama I."/>
            <person name="Ito T."/>
            <person name="Fujiyama A."/>
            <person name="Inagaki F."/>
            <person name="Takami H."/>
        </authorList>
    </citation>
    <scope>NUCLEOTIDE SEQUENCE</scope>
    <source>
        <strain evidence="1">Expedition CK06-06</strain>
    </source>
</reference>
<proteinExistence type="predicted"/>
<comment type="caution">
    <text evidence="1">The sequence shown here is derived from an EMBL/GenBank/DDBJ whole genome shotgun (WGS) entry which is preliminary data.</text>
</comment>
<protein>
    <submittedName>
        <fullName evidence="1">Uncharacterized protein</fullName>
    </submittedName>
</protein>